<feature type="region of interest" description="Disordered" evidence="1">
    <location>
        <begin position="1"/>
        <end position="38"/>
    </location>
</feature>
<organism evidence="2 3">
    <name type="scientific">Apiospora marii</name>
    <dbReference type="NCBI Taxonomy" id="335849"/>
    <lineage>
        <taxon>Eukaryota</taxon>
        <taxon>Fungi</taxon>
        <taxon>Dikarya</taxon>
        <taxon>Ascomycota</taxon>
        <taxon>Pezizomycotina</taxon>
        <taxon>Sordariomycetes</taxon>
        <taxon>Xylariomycetidae</taxon>
        <taxon>Amphisphaeriales</taxon>
        <taxon>Apiosporaceae</taxon>
        <taxon>Apiospora</taxon>
    </lineage>
</organism>
<evidence type="ECO:0000256" key="1">
    <source>
        <dbReference type="SAM" id="MobiDB-lite"/>
    </source>
</evidence>
<keyword evidence="3" id="KW-1185">Reference proteome</keyword>
<evidence type="ECO:0000313" key="2">
    <source>
        <dbReference type="EMBL" id="KAK8002055.1"/>
    </source>
</evidence>
<comment type="caution">
    <text evidence="2">The sequence shown here is derived from an EMBL/GenBank/DDBJ whole genome shotgun (WGS) entry which is preliminary data.</text>
</comment>
<gene>
    <name evidence="2" type="ORF">PG991_014277</name>
</gene>
<accession>A0ABR1R9D3</accession>
<dbReference type="Proteomes" id="UP001396898">
    <property type="component" value="Unassembled WGS sequence"/>
</dbReference>
<sequence length="62" mass="6283">MTTIDQPPQGHPGPGAAKTIGDDEPPHGNGDCGMVSSSESYAGGYQLLANGRNPLNGRGDFA</sequence>
<evidence type="ECO:0000313" key="3">
    <source>
        <dbReference type="Proteomes" id="UP001396898"/>
    </source>
</evidence>
<dbReference type="EMBL" id="JAQQWI010000018">
    <property type="protein sequence ID" value="KAK8002055.1"/>
    <property type="molecule type" value="Genomic_DNA"/>
</dbReference>
<reference evidence="2 3" key="1">
    <citation type="submission" date="2023-01" db="EMBL/GenBank/DDBJ databases">
        <title>Analysis of 21 Apiospora genomes using comparative genomics revels a genus with tremendous synthesis potential of carbohydrate active enzymes and secondary metabolites.</title>
        <authorList>
            <person name="Sorensen T."/>
        </authorList>
    </citation>
    <scope>NUCLEOTIDE SEQUENCE [LARGE SCALE GENOMIC DNA]</scope>
    <source>
        <strain evidence="2 3">CBS 20057</strain>
    </source>
</reference>
<proteinExistence type="predicted"/>
<name>A0ABR1R9D3_9PEZI</name>
<protein>
    <submittedName>
        <fullName evidence="2">Uncharacterized protein</fullName>
    </submittedName>
</protein>